<keyword evidence="2" id="KW-1185">Reference proteome</keyword>
<gene>
    <name evidence="1" type="ORF">AhSzw1_76</name>
</gene>
<dbReference type="EMBL" id="MG676225">
    <property type="protein sequence ID" value="AVR76112.1"/>
    <property type="molecule type" value="Genomic_DNA"/>
</dbReference>
<accession>A0A2R4AM44</accession>
<evidence type="ECO:0000313" key="2">
    <source>
        <dbReference type="Proteomes" id="UP000244342"/>
    </source>
</evidence>
<dbReference type="Proteomes" id="UP000244342">
    <property type="component" value="Segment"/>
</dbReference>
<name>A0A2R4AM44_9CAUD</name>
<organism evidence="1 2">
    <name type="scientific">Aeromonas phage AhSzw-1</name>
    <dbReference type="NCBI Taxonomy" id="2138299"/>
    <lineage>
        <taxon>Viruses</taxon>
        <taxon>Duplodnaviria</taxon>
        <taxon>Heunggongvirae</taxon>
        <taxon>Uroviricota</taxon>
        <taxon>Caudoviricetes</taxon>
        <taxon>Demerecviridae</taxon>
        <taxon>Shenzhenvirus</taxon>
        <taxon>Shenzhenvirus AhSzw1</taxon>
    </lineage>
</organism>
<evidence type="ECO:0000313" key="1">
    <source>
        <dbReference type="EMBL" id="AVR76112.1"/>
    </source>
</evidence>
<proteinExistence type="predicted"/>
<reference evidence="2" key="1">
    <citation type="submission" date="2017-12" db="EMBL/GenBank/DDBJ databases">
        <title>Genomic characterization of T5-related Aeromonas hydrophila phages AhSzq-1 and AhSzw-1 and proposal to be two new species.</title>
        <authorList>
            <person name="Yuan S."/>
            <person name="Chen L."/>
            <person name="Ma Y."/>
        </authorList>
    </citation>
    <scope>NUCLEOTIDE SEQUENCE [LARGE SCALE GENOMIC DNA]</scope>
</reference>
<sequence length="78" mass="8925">MIKMAKVTYLHDLVARQFQHIMDLDKEELFWGSCKPSRRQSNVAGRSRKVTNALVDLEWAAMIRPTQAPDTFAVGYGE</sequence>
<protein>
    <submittedName>
        <fullName evidence="1">RNA pseudouridine synthase</fullName>
    </submittedName>
</protein>